<dbReference type="Gene3D" id="2.30.30.140">
    <property type="match status" value="1"/>
</dbReference>
<dbReference type="SUPFAM" id="SSF63748">
    <property type="entry name" value="Tudor/PWWP/MBT"/>
    <property type="match status" value="1"/>
</dbReference>
<dbReference type="PANTHER" id="PTHR15999">
    <property type="entry name" value="ZINC FINGER CW-TYPE PWWP DOMAIN PROTEIN 1"/>
    <property type="match status" value="1"/>
</dbReference>
<dbReference type="Gene3D" id="3.30.40.100">
    <property type="match status" value="1"/>
</dbReference>
<feature type="compositionally biased region" description="Polar residues" evidence="4">
    <location>
        <begin position="479"/>
        <end position="494"/>
    </location>
</feature>
<dbReference type="InterPro" id="IPR000313">
    <property type="entry name" value="PWWP_dom"/>
</dbReference>
<dbReference type="PROSITE" id="PS50812">
    <property type="entry name" value="PWWP"/>
    <property type="match status" value="1"/>
</dbReference>
<dbReference type="GeneID" id="124293897"/>
<reference evidence="8" key="1">
    <citation type="submission" date="2025-08" db="UniProtKB">
        <authorList>
            <consortium name="RefSeq"/>
        </authorList>
    </citation>
    <scope>IDENTIFICATION</scope>
    <source>
        <tissue evidence="8">Thorax and Abdomen</tissue>
    </source>
</reference>
<keyword evidence="2" id="KW-0863">Zinc-finger</keyword>
<dbReference type="Pfam" id="PF07496">
    <property type="entry name" value="zf-CW"/>
    <property type="match status" value="1"/>
</dbReference>
<evidence type="ECO:0000313" key="8">
    <source>
        <dbReference type="RefSeq" id="XP_046592746.1"/>
    </source>
</evidence>
<protein>
    <submittedName>
        <fullName evidence="8">MORC family CW-type zinc finger protein 4-like</fullName>
    </submittedName>
</protein>
<keyword evidence="3" id="KW-0862">Zinc</keyword>
<keyword evidence="1" id="KW-0479">Metal-binding</keyword>
<feature type="domain" description="CW-type" evidence="6">
    <location>
        <begin position="10"/>
        <end position="64"/>
    </location>
</feature>
<sequence>MEDDNNTVIPNLHGLWIECCEPTCKKWRYVANIDDPLEVPEKWYCSMNSDKSRNKCSAPECTELPKDEMFIESKFKAGSIVWAKVIGHPWSPAMIDFSPEFKRFYWFDNPNSIVPSQYYVTFFGKTIVTRAWIKSNFFKPFVGNENPSFALKAKLRGKNLTVSQRKKIVEGCAIAEEAMHLTILQRLKKYSYNSWRLAKQLSKLFKNTENSTNSIQPAPHADSGSSENDAGPSGIEKNTLIVINDRPRRSLKQPKKKEQEKYSTKTSFKREKTPVVTTAENENTELNDSGINNATEMSSSSNCDSLNDTCSVNSSLLQDSLTFKGEGTFLAPLNRHAIDTRKEQKNQGVAEKYSVLSDKKHLNVSEIRKAVNKPFQKLVVNSNVAQTKNEEPSSIDKVIEEGEATMVKSPEVIECSPQRPPSSLSLRLRSLNEDRKNRCSLQGSMSEKLIRNDKENELPGSRYLKALSEFTTRDESAHESWTQSGRKTGDQTSAIRKPPAWFFDDKKREEEQEKSFEKVISRMSIDGDIDRIRTEARQSLLSETSGESGPTVSRQNERLEKRPQHIQYIELLTSDEDF</sequence>
<evidence type="ECO:0000259" key="6">
    <source>
        <dbReference type="PROSITE" id="PS51050"/>
    </source>
</evidence>
<feature type="domain" description="PWWP" evidence="5">
    <location>
        <begin position="77"/>
        <end position="144"/>
    </location>
</feature>
<keyword evidence="7" id="KW-1185">Reference proteome</keyword>
<dbReference type="InterPro" id="IPR042778">
    <property type="entry name" value="ZCWPW1/ZCWPW2"/>
</dbReference>
<dbReference type="Pfam" id="PF00855">
    <property type="entry name" value="PWWP"/>
    <property type="match status" value="1"/>
</dbReference>
<feature type="region of interest" description="Disordered" evidence="4">
    <location>
        <begin position="539"/>
        <end position="561"/>
    </location>
</feature>
<gene>
    <name evidence="8" type="primary">LOC124293897</name>
</gene>
<organism evidence="7 8">
    <name type="scientific">Neodiprion lecontei</name>
    <name type="common">Redheaded pine sawfly</name>
    <dbReference type="NCBI Taxonomy" id="441921"/>
    <lineage>
        <taxon>Eukaryota</taxon>
        <taxon>Metazoa</taxon>
        <taxon>Ecdysozoa</taxon>
        <taxon>Arthropoda</taxon>
        <taxon>Hexapoda</taxon>
        <taxon>Insecta</taxon>
        <taxon>Pterygota</taxon>
        <taxon>Neoptera</taxon>
        <taxon>Endopterygota</taxon>
        <taxon>Hymenoptera</taxon>
        <taxon>Tenthredinoidea</taxon>
        <taxon>Diprionidae</taxon>
        <taxon>Diprioninae</taxon>
        <taxon>Neodiprion</taxon>
    </lineage>
</organism>
<dbReference type="PROSITE" id="PS51050">
    <property type="entry name" value="ZF_CW"/>
    <property type="match status" value="1"/>
</dbReference>
<dbReference type="RefSeq" id="XP_046592746.1">
    <property type="nucleotide sequence ID" value="XM_046736790.1"/>
</dbReference>
<evidence type="ECO:0000256" key="3">
    <source>
        <dbReference type="ARBA" id="ARBA00022833"/>
    </source>
</evidence>
<evidence type="ECO:0000313" key="7">
    <source>
        <dbReference type="Proteomes" id="UP000829291"/>
    </source>
</evidence>
<evidence type="ECO:0000256" key="2">
    <source>
        <dbReference type="ARBA" id="ARBA00022771"/>
    </source>
</evidence>
<dbReference type="CDD" id="cd20145">
    <property type="entry name" value="PWWP_ZCWPW1"/>
    <property type="match status" value="1"/>
</dbReference>
<feature type="compositionally biased region" description="Polar residues" evidence="4">
    <location>
        <begin position="539"/>
        <end position="554"/>
    </location>
</feature>
<dbReference type="PANTHER" id="PTHR15999:SF2">
    <property type="entry name" value="ZINC FINGER CW-TYPE PWWP DOMAIN PROTEIN 1"/>
    <property type="match status" value="1"/>
</dbReference>
<dbReference type="InterPro" id="IPR011124">
    <property type="entry name" value="Znf_CW"/>
</dbReference>
<evidence type="ECO:0000259" key="5">
    <source>
        <dbReference type="PROSITE" id="PS50812"/>
    </source>
</evidence>
<evidence type="ECO:0000256" key="4">
    <source>
        <dbReference type="SAM" id="MobiDB-lite"/>
    </source>
</evidence>
<dbReference type="Proteomes" id="UP000829291">
    <property type="component" value="Chromosome 4"/>
</dbReference>
<evidence type="ECO:0000256" key="1">
    <source>
        <dbReference type="ARBA" id="ARBA00022723"/>
    </source>
</evidence>
<feature type="compositionally biased region" description="Basic and acidic residues" evidence="4">
    <location>
        <begin position="256"/>
        <end position="273"/>
    </location>
</feature>
<accession>A0ABM3FXK5</accession>
<proteinExistence type="predicted"/>
<feature type="region of interest" description="Disordered" evidence="4">
    <location>
        <begin position="473"/>
        <end position="509"/>
    </location>
</feature>
<feature type="region of interest" description="Disordered" evidence="4">
    <location>
        <begin position="208"/>
        <end position="278"/>
    </location>
</feature>
<name>A0ABM3FXK5_NEOLC</name>